<feature type="region of interest" description="Disordered" evidence="2">
    <location>
        <begin position="175"/>
        <end position="203"/>
    </location>
</feature>
<dbReference type="Gene3D" id="1.10.238.10">
    <property type="entry name" value="EF-hand"/>
    <property type="match status" value="1"/>
</dbReference>
<keyword evidence="6" id="KW-1185">Reference proteome</keyword>
<dbReference type="Pfam" id="PF13499">
    <property type="entry name" value="EF-hand_7"/>
    <property type="match status" value="1"/>
</dbReference>
<reference evidence="5 6" key="1">
    <citation type="submission" date="2017-08" db="EMBL/GenBank/DDBJ databases">
        <title>Acidophilic green algal genome provides insights into adaptation to an acidic environment.</title>
        <authorList>
            <person name="Hirooka S."/>
            <person name="Hirose Y."/>
            <person name="Kanesaki Y."/>
            <person name="Higuchi S."/>
            <person name="Fujiwara T."/>
            <person name="Onuma R."/>
            <person name="Era A."/>
            <person name="Ohbayashi R."/>
            <person name="Uzuka A."/>
            <person name="Nozaki H."/>
            <person name="Yoshikawa H."/>
            <person name="Miyagishima S.Y."/>
        </authorList>
    </citation>
    <scope>NUCLEOTIDE SEQUENCE [LARGE SCALE GENOMIC DNA]</scope>
    <source>
        <strain evidence="5 6">NIES-2499</strain>
    </source>
</reference>
<gene>
    <name evidence="5" type="ORF">CEUSTIGMA_g1580.t1</name>
</gene>
<protein>
    <recommendedName>
        <fullName evidence="7">Calmodulin</fullName>
    </recommendedName>
</protein>
<dbReference type="SUPFAM" id="SSF47473">
    <property type="entry name" value="EF-hand"/>
    <property type="match status" value="1"/>
</dbReference>
<dbReference type="PANTHER" id="PTHR23011">
    <property type="entry name" value="CYCLIC NUCLEOTIDE-BINDING DOMAIN CONTAINING PROTEIN"/>
    <property type="match status" value="1"/>
</dbReference>
<feature type="compositionally biased region" description="Polar residues" evidence="2">
    <location>
        <begin position="712"/>
        <end position="721"/>
    </location>
</feature>
<dbReference type="PROSITE" id="PS50042">
    <property type="entry name" value="CNMP_BINDING_3"/>
    <property type="match status" value="2"/>
</dbReference>
<dbReference type="Proteomes" id="UP000232323">
    <property type="component" value="Unassembled WGS sequence"/>
</dbReference>
<feature type="compositionally biased region" description="Acidic residues" evidence="2">
    <location>
        <begin position="1088"/>
        <end position="1118"/>
    </location>
</feature>
<dbReference type="InterPro" id="IPR014710">
    <property type="entry name" value="RmlC-like_jellyroll"/>
</dbReference>
<evidence type="ECO:0000256" key="2">
    <source>
        <dbReference type="SAM" id="MobiDB-lite"/>
    </source>
</evidence>
<feature type="region of interest" description="Disordered" evidence="2">
    <location>
        <begin position="521"/>
        <end position="542"/>
    </location>
</feature>
<dbReference type="SMART" id="SM00054">
    <property type="entry name" value="EFh"/>
    <property type="match status" value="2"/>
</dbReference>
<dbReference type="EMBL" id="BEGY01000006">
    <property type="protein sequence ID" value="GAX74131.1"/>
    <property type="molecule type" value="Genomic_DNA"/>
</dbReference>
<feature type="compositionally biased region" description="Polar residues" evidence="2">
    <location>
        <begin position="1635"/>
        <end position="1648"/>
    </location>
</feature>
<sequence length="1687" mass="183092">MNGALSQKEKDNIKLAFEAFDADGSGTIELDELLSTFKILGFTSLDRNELSDKFREADKDGSGAISLEEFTEFYQSIKRQLSCTHDEAIRLMQKKPYERSVEEMARLRNYLIKTQPFFSRFTRQVLEQMCRYLGYEEIPAGNYLWRKGDLADRMCVVMSGEASVWTHPEGASAIATPSALRSRQASRRPSTSRDPRLDSGSTLSRATSIALRSRLSMSIMDSSSDKGDSGDYDSGRKGGSPKATPWKSLAQKVREGKGAYEDSLVESSRVAVSERRGILSSTPSRRVSYVGGTPGKSLPPKQPSGLSRLSSGNTFQRTFLDPQSKEVREANTVSKSPLGRRGTIRFAAQSVGHAVESVDTVADYPITGDLPIEMKEVEPNSLPTVPANFDATSLKHGRGHQKLPSSHGAERELKHSDSQYSSLRISVDERVEETSSGPSTGTPTRSVTIQRTLLSHFHDAQSHSVISSQSVKPVGSTSFSKFSHQQALTSDPKKASHGLLRRVSYAGDVLSPSAKAISQAIDSDDVGPSTTDPSTSFPHQSSNLNKALSLARSTASTGTFDAPLQGFAVQLESPEKSPLRAKSVRRNHFSAMVGNLIKIPSRHHITWPDQAELQTPEGKQETKDESEAAFHGPEVASYGLEARTDALAEETGPNQYLNELQQLLTPRLQELQMQREIENQPIGSPSSSVQESVSRSASLPVDGLGALLHVPEQSSPDTPGSSYEPDAKSRLPLSQQTSTSRRMGNKKVPGFKLAVKAIKLGLKMNAAMKADLETRKARGPVTADDMSRCKVLAGGEVSRLSLTDQSMKAWSNLLDAQAAVDIADGRTESSVEPRSHQPIFQGYVSATDTLAEMLLVEGKEAAVVPAAVAAGVTAASTGSTTVLPTVPPSGDSPPWPPIERKTSVLASEPNGIRIITLPREVFMKILRQLEGTVLYRSEYLCAIASKPPYQRCGPESASLTQYLGSLPSFKDAPLSLRLQLSCCLNPVRHGPGSVLLAAKKPVHAMFILVEGSVGMFRDMLGGEPSGVTLSPFHTNNSRAVSRASTIKAALAGADLNQGKAAHINALHKRVLGKKRRDNPLLLGNVKEDSEEGASSEVEDVENVEDEEEAERVEQEDGDDKAIMITSSHIRSAMIMANLIEGRDPVMSASDDSAINTNMGAVRQELLEHAFGTLQRHILSGRTIGEMELMEASEGKYAEVSSKANVVAVEPVVALRVSQEAYASCLKAYHSSQLEKELAFFEGMGMGLRKQALQQLIIAVKWLDVKRGVLLQQEGTAMHGLYFIKTGQVSILMRPMPSEEGRAQSAVNSNTHNRHQGLNDSHLRPLAHAVRQVALLGAGDYFGEDALACGGVHQVSCMTETDCCVGWLRPSDLRLIDKQGLLALINASRERAAWRASRILVSGPPRNVARRTIDSEEDGAEDSLPVSVKQVGIGQKWDMALYEKWLGKLRKLERSKAAAGPVATQAMIKASEESNPGHGHALVEQQLQLLQEEALVRLTCRQEVRAYQMQCTKEQEQRRQAAAEAVGISMVKKPRSLLPEYGGQGDVGGGIGNAFGSGAFWKPPSKGLTVATCMRSIHVQLPAAAEARQKLDEIIHGKVDGYPVNETADSEGVEGCENFRTSPSIAPHENKRSPHGASQSVNEESSTSFSIANRTKAKFNYKGWRPSTSALSSSRYKRIYAELMFVPG</sequence>
<dbReference type="CDD" id="cd00051">
    <property type="entry name" value="EFh"/>
    <property type="match status" value="1"/>
</dbReference>
<evidence type="ECO:0000259" key="4">
    <source>
        <dbReference type="PROSITE" id="PS50222"/>
    </source>
</evidence>
<dbReference type="CDD" id="cd00038">
    <property type="entry name" value="CAP_ED"/>
    <property type="match status" value="2"/>
</dbReference>
<evidence type="ECO:0000259" key="3">
    <source>
        <dbReference type="PROSITE" id="PS50042"/>
    </source>
</evidence>
<feature type="compositionally biased region" description="Polar residues" evidence="2">
    <location>
        <begin position="528"/>
        <end position="542"/>
    </location>
</feature>
<dbReference type="InterPro" id="IPR018490">
    <property type="entry name" value="cNMP-bd_dom_sf"/>
</dbReference>
<feature type="domain" description="Cyclic nucleotide-binding" evidence="3">
    <location>
        <begin position="117"/>
        <end position="164"/>
    </location>
</feature>
<feature type="compositionally biased region" description="Polar residues" evidence="2">
    <location>
        <begin position="179"/>
        <end position="189"/>
    </location>
</feature>
<evidence type="ECO:0000313" key="6">
    <source>
        <dbReference type="Proteomes" id="UP000232323"/>
    </source>
</evidence>
<dbReference type="GO" id="GO:0005509">
    <property type="term" value="F:calcium ion binding"/>
    <property type="evidence" value="ECO:0007669"/>
    <property type="project" value="InterPro"/>
</dbReference>
<dbReference type="InterPro" id="IPR002048">
    <property type="entry name" value="EF_hand_dom"/>
</dbReference>
<evidence type="ECO:0000256" key="1">
    <source>
        <dbReference type="ARBA" id="ARBA00022837"/>
    </source>
</evidence>
<dbReference type="PANTHER" id="PTHR23011:SF28">
    <property type="entry name" value="CYCLIC NUCLEOTIDE-BINDING DOMAIN CONTAINING PROTEIN"/>
    <property type="match status" value="1"/>
</dbReference>
<feature type="region of interest" description="Disordered" evidence="2">
    <location>
        <begin position="709"/>
        <end position="746"/>
    </location>
</feature>
<feature type="region of interest" description="Disordered" evidence="2">
    <location>
        <begin position="1608"/>
        <end position="1648"/>
    </location>
</feature>
<dbReference type="SUPFAM" id="SSF51206">
    <property type="entry name" value="cAMP-binding domain-like"/>
    <property type="match status" value="3"/>
</dbReference>
<feature type="compositionally biased region" description="Polar residues" evidence="2">
    <location>
        <begin position="732"/>
        <end position="742"/>
    </location>
</feature>
<evidence type="ECO:0008006" key="7">
    <source>
        <dbReference type="Google" id="ProtNLM"/>
    </source>
</evidence>
<feature type="region of interest" description="Disordered" evidence="2">
    <location>
        <begin position="217"/>
        <end position="248"/>
    </location>
</feature>
<dbReference type="STRING" id="1157962.A0A250WTJ1"/>
<feature type="region of interest" description="Disordered" evidence="2">
    <location>
        <begin position="389"/>
        <end position="421"/>
    </location>
</feature>
<feature type="compositionally biased region" description="Basic and acidic residues" evidence="2">
    <location>
        <begin position="408"/>
        <end position="417"/>
    </location>
</feature>
<proteinExistence type="predicted"/>
<accession>A0A250WTJ1</accession>
<feature type="domain" description="Cyclic nucleotide-binding" evidence="3">
    <location>
        <begin position="1243"/>
        <end position="1346"/>
    </location>
</feature>
<dbReference type="Gene3D" id="2.60.120.10">
    <property type="entry name" value="Jelly Rolls"/>
    <property type="match status" value="3"/>
</dbReference>
<dbReference type="InterPro" id="IPR018247">
    <property type="entry name" value="EF_Hand_1_Ca_BS"/>
</dbReference>
<dbReference type="SMART" id="SM00100">
    <property type="entry name" value="cNMP"/>
    <property type="match status" value="2"/>
</dbReference>
<evidence type="ECO:0000313" key="5">
    <source>
        <dbReference type="EMBL" id="GAX74131.1"/>
    </source>
</evidence>
<feature type="region of interest" description="Disordered" evidence="2">
    <location>
        <begin position="1083"/>
        <end position="1118"/>
    </location>
</feature>
<dbReference type="PROSITE" id="PS50222">
    <property type="entry name" value="EF_HAND_2"/>
    <property type="match status" value="2"/>
</dbReference>
<feature type="domain" description="EF-hand" evidence="4">
    <location>
        <begin position="8"/>
        <end position="43"/>
    </location>
</feature>
<feature type="compositionally biased region" description="Basic and acidic residues" evidence="2">
    <location>
        <begin position="223"/>
        <end position="236"/>
    </location>
</feature>
<dbReference type="InterPro" id="IPR000595">
    <property type="entry name" value="cNMP-bd_dom"/>
</dbReference>
<organism evidence="5 6">
    <name type="scientific">Chlamydomonas eustigma</name>
    <dbReference type="NCBI Taxonomy" id="1157962"/>
    <lineage>
        <taxon>Eukaryota</taxon>
        <taxon>Viridiplantae</taxon>
        <taxon>Chlorophyta</taxon>
        <taxon>core chlorophytes</taxon>
        <taxon>Chlorophyceae</taxon>
        <taxon>CS clade</taxon>
        <taxon>Chlamydomonadales</taxon>
        <taxon>Chlamydomonadaceae</taxon>
        <taxon>Chlamydomonas</taxon>
    </lineage>
</organism>
<feature type="region of interest" description="Disordered" evidence="2">
    <location>
        <begin position="273"/>
        <end position="307"/>
    </location>
</feature>
<dbReference type="InterPro" id="IPR011992">
    <property type="entry name" value="EF-hand-dom_pair"/>
</dbReference>
<dbReference type="OrthoDB" id="26525at2759"/>
<keyword evidence="1" id="KW-0106">Calcium</keyword>
<name>A0A250WTJ1_9CHLO</name>
<feature type="domain" description="EF-hand" evidence="4">
    <location>
        <begin position="45"/>
        <end position="80"/>
    </location>
</feature>
<dbReference type="PROSITE" id="PS00018">
    <property type="entry name" value="EF_HAND_1"/>
    <property type="match status" value="2"/>
</dbReference>
<feature type="compositionally biased region" description="Basic and acidic residues" evidence="2">
    <location>
        <begin position="618"/>
        <end position="628"/>
    </location>
</feature>
<comment type="caution">
    <text evidence="5">The sequence shown here is derived from an EMBL/GenBank/DDBJ whole genome shotgun (WGS) entry which is preliminary data.</text>
</comment>
<feature type="region of interest" description="Disordered" evidence="2">
    <location>
        <begin position="611"/>
        <end position="633"/>
    </location>
</feature>